<evidence type="ECO:0008006" key="3">
    <source>
        <dbReference type="Google" id="ProtNLM"/>
    </source>
</evidence>
<comment type="caution">
    <text evidence="1">The sequence shown here is derived from an EMBL/GenBank/DDBJ whole genome shotgun (WGS) entry which is preliminary data.</text>
</comment>
<dbReference type="InterPro" id="IPR025447">
    <property type="entry name" value="DUF4192"/>
</dbReference>
<dbReference type="EMBL" id="JAUSRE010000022">
    <property type="protein sequence ID" value="MDP9890008.1"/>
    <property type="molecule type" value="Genomic_DNA"/>
</dbReference>
<dbReference type="Pfam" id="PF13830">
    <property type="entry name" value="DUF4192"/>
    <property type="match status" value="1"/>
</dbReference>
<keyword evidence="2" id="KW-1185">Reference proteome</keyword>
<dbReference type="Proteomes" id="UP001226577">
    <property type="component" value="Unassembled WGS sequence"/>
</dbReference>
<organism evidence="1 2">
    <name type="scientific">Pseudarthrobacter enclensis</name>
    <dbReference type="NCBI Taxonomy" id="993070"/>
    <lineage>
        <taxon>Bacteria</taxon>
        <taxon>Bacillati</taxon>
        <taxon>Actinomycetota</taxon>
        <taxon>Actinomycetes</taxon>
        <taxon>Micrococcales</taxon>
        <taxon>Micrococcaceae</taxon>
        <taxon>Pseudarthrobacter</taxon>
    </lineage>
</organism>
<dbReference type="RefSeq" id="WP_306971363.1">
    <property type="nucleotide sequence ID" value="NZ_JAUSRE010000022.1"/>
</dbReference>
<proteinExistence type="predicted"/>
<accession>A0ABT9RXP0</accession>
<name>A0ABT9RXP0_9MICC</name>
<sequence length="340" mass="36243">MTDSVRASGPADVLSFVPHALGSVPRESFVLITLHGTRLGATLRIDTPLAPTPAMFARTVADYLAADTAATSVLLAVYTDVTGAPELPRPFHEHVEALIEVFDAAGTPLKDGWLVTSTHWQNLLCDGVDACCPAYPLEAITDSALNAEMVYRGSTYNQDAGATYAPFTGPADTEETIIASIATQMITGTDHASALWANALRTTGQIPEQDRIELLATLQIPAARDLLLCNIIDPERTTPEGAGDLLMGKIAPDWTRVDKAQERARELINAAPGGYRAPLLTMIGWTDYLKGRASSAANHFTQATADSPGFRLAELLTGVMNLGTVADIAMNPATAYKPKR</sequence>
<evidence type="ECO:0000313" key="1">
    <source>
        <dbReference type="EMBL" id="MDP9890008.1"/>
    </source>
</evidence>
<protein>
    <recommendedName>
        <fullName evidence="3">DUF4192 domain-containing protein</fullName>
    </recommendedName>
</protein>
<evidence type="ECO:0000313" key="2">
    <source>
        <dbReference type="Proteomes" id="UP001226577"/>
    </source>
</evidence>
<reference evidence="1 2" key="1">
    <citation type="submission" date="2023-07" db="EMBL/GenBank/DDBJ databases">
        <title>Sorghum-associated microbial communities from plants grown in Nebraska, USA.</title>
        <authorList>
            <person name="Schachtman D."/>
        </authorList>
    </citation>
    <scope>NUCLEOTIDE SEQUENCE [LARGE SCALE GENOMIC DNA]</scope>
    <source>
        <strain evidence="1 2">CC222</strain>
    </source>
</reference>
<gene>
    <name evidence="1" type="ORF">J2X98_003620</name>
</gene>